<evidence type="ECO:0000313" key="1">
    <source>
        <dbReference type="EMBL" id="JAP90785.1"/>
    </source>
</evidence>
<name>A0A146K4J3_9EUKA</name>
<dbReference type="InterPro" id="IPR004854">
    <property type="entry name" value="Ufd1-like"/>
</dbReference>
<accession>A0A146K4J3</accession>
<feature type="non-terminal residue" evidence="1">
    <location>
        <position position="1"/>
    </location>
</feature>
<dbReference type="AlphaFoldDB" id="A0A146K4J3"/>
<sequence>RNSQQVTPFKPHKGEKMRKASGFEIGKFTKTFVIGDNRRLSMTNQQKLQFYYGGRIIFSHKTINKMVEDEVISGNVTQFRIHSVITGIMCCAGIGIQNHDFDDDLVFIPNWMYEYMDTAPGQNLFVSVMPLQNVTFMKVKPESCQFYDEIDDTQTKQMFTMALSNQCAVVQGQWLCLQFNAKPFWFKVVKLEPEFASLATSGEYFDMKIDFETADGYDEWHKKRYGRMILNEMEKDSFFSTNKSTGQKMTIEGNLDVITEEDVFKKAQEQQQFVGKSRKM</sequence>
<reference evidence="1" key="1">
    <citation type="submission" date="2015-07" db="EMBL/GenBank/DDBJ databases">
        <title>Adaptation to a free-living lifestyle via gene acquisitions in the diplomonad Trepomonas sp. PC1.</title>
        <authorList>
            <person name="Xu F."/>
            <person name="Jerlstrom-Hultqvist J."/>
            <person name="Kolisko M."/>
            <person name="Simpson A.G.B."/>
            <person name="Roger A.J."/>
            <person name="Svard S.G."/>
            <person name="Andersson J.O."/>
        </authorList>
    </citation>
    <scope>NUCLEOTIDE SEQUENCE</scope>
    <source>
        <strain evidence="1">PC1</strain>
    </source>
</reference>
<dbReference type="GO" id="GO:0006511">
    <property type="term" value="P:ubiquitin-dependent protein catabolic process"/>
    <property type="evidence" value="ECO:0007669"/>
    <property type="project" value="InterPro"/>
</dbReference>
<dbReference type="GO" id="GO:0034098">
    <property type="term" value="C:VCP-NPL4-UFD1 AAA ATPase complex"/>
    <property type="evidence" value="ECO:0007669"/>
    <property type="project" value="TreeGrafter"/>
</dbReference>
<dbReference type="GO" id="GO:0031593">
    <property type="term" value="F:polyubiquitin modification-dependent protein binding"/>
    <property type="evidence" value="ECO:0007669"/>
    <property type="project" value="TreeGrafter"/>
</dbReference>
<proteinExistence type="predicted"/>
<dbReference type="PANTHER" id="PTHR12555:SF13">
    <property type="entry name" value="UBIQUITIN RECOGNITION FACTOR IN ER-ASSOCIATED DEGRADATION PROTEIN 1"/>
    <property type="match status" value="1"/>
</dbReference>
<dbReference type="PANTHER" id="PTHR12555">
    <property type="entry name" value="UBIQUITIN FUSION DEGRADATON PROTEIN 1"/>
    <property type="match status" value="1"/>
</dbReference>
<dbReference type="EMBL" id="GDID01005821">
    <property type="protein sequence ID" value="JAP90785.1"/>
    <property type="molecule type" value="Transcribed_RNA"/>
</dbReference>
<dbReference type="GO" id="GO:0036503">
    <property type="term" value="P:ERAD pathway"/>
    <property type="evidence" value="ECO:0007669"/>
    <property type="project" value="TreeGrafter"/>
</dbReference>
<protein>
    <submittedName>
        <fullName evidence="1">Putative ubiquitin fusion degradation protein</fullName>
    </submittedName>
</protein>
<dbReference type="Gene3D" id="3.10.330.10">
    <property type="match status" value="1"/>
</dbReference>
<gene>
    <name evidence="1" type="ORF">TPC1_17816</name>
</gene>
<organism evidence="1">
    <name type="scientific">Trepomonas sp. PC1</name>
    <dbReference type="NCBI Taxonomy" id="1076344"/>
    <lineage>
        <taxon>Eukaryota</taxon>
        <taxon>Metamonada</taxon>
        <taxon>Diplomonadida</taxon>
        <taxon>Hexamitidae</taxon>
        <taxon>Hexamitinae</taxon>
        <taxon>Trepomonas</taxon>
    </lineage>
</organism>